<sequence>MRSHLSPGGEHPSFAASEEFLNLEEAPKAQESEVQWESGGRQGSQQQVHKHKQKEDTEGGNQRQPWSQLFSQQWQLPLHSKSQPKSSQAQAQAQTQATKADSKAHPRLGRRPSFEYEDYKRDVYDRMSVFDD</sequence>
<keyword evidence="3" id="KW-1185">Reference proteome</keyword>
<reference evidence="3" key="1">
    <citation type="journal article" date="2013" name="Genome Announc.">
        <title>Genome sequence of the food spoilage yeast Zygosaccharomyces bailii CLIB 213(T).</title>
        <authorList>
            <person name="Galeote V."/>
            <person name="Bigey F."/>
            <person name="Devillers H."/>
            <person name="Neuveglise C."/>
            <person name="Dequin S."/>
        </authorList>
    </citation>
    <scope>NUCLEOTIDE SEQUENCE [LARGE SCALE GENOMIC DNA]</scope>
    <source>
        <strain evidence="3">CLIB 213 / ATCC 58445 / CBS 680 / CCRC 21525 / NBRC 1098 / NCYC 1416 / NRRL Y-2227</strain>
    </source>
</reference>
<organism evidence="2 3">
    <name type="scientific">Zygosaccharomyces bailii (strain CLIB 213 / ATCC 58445 / CBS 680 / BCRC 21525 / NBRC 1098 / NCYC 1416 / NRRL Y-2227)</name>
    <dbReference type="NCBI Taxonomy" id="1333698"/>
    <lineage>
        <taxon>Eukaryota</taxon>
        <taxon>Fungi</taxon>
        <taxon>Dikarya</taxon>
        <taxon>Ascomycota</taxon>
        <taxon>Saccharomycotina</taxon>
        <taxon>Saccharomycetes</taxon>
        <taxon>Saccharomycetales</taxon>
        <taxon>Saccharomycetaceae</taxon>
        <taxon>Zygosaccharomyces</taxon>
    </lineage>
</organism>
<dbReference type="AlphaFoldDB" id="A0A8J2X551"/>
<evidence type="ECO:0000313" key="2">
    <source>
        <dbReference type="EMBL" id="CDF91685.1"/>
    </source>
</evidence>
<feature type="compositionally biased region" description="Polar residues" evidence="1">
    <location>
        <begin position="59"/>
        <end position="75"/>
    </location>
</feature>
<dbReference type="Proteomes" id="UP000019375">
    <property type="component" value="Unassembled WGS sequence"/>
</dbReference>
<dbReference type="EMBL" id="HG316466">
    <property type="protein sequence ID" value="CDF91685.1"/>
    <property type="molecule type" value="Genomic_DNA"/>
</dbReference>
<dbReference type="OrthoDB" id="4058540at2759"/>
<accession>A0A8J2X551</accession>
<evidence type="ECO:0000256" key="1">
    <source>
        <dbReference type="SAM" id="MobiDB-lite"/>
    </source>
</evidence>
<evidence type="ECO:0000313" key="3">
    <source>
        <dbReference type="Proteomes" id="UP000019375"/>
    </source>
</evidence>
<feature type="compositionally biased region" description="Low complexity" evidence="1">
    <location>
        <begin position="80"/>
        <end position="99"/>
    </location>
</feature>
<feature type="compositionally biased region" description="Basic and acidic residues" evidence="1">
    <location>
        <begin position="112"/>
        <end position="132"/>
    </location>
</feature>
<gene>
    <name evidence="2" type="ORF">BN860_01222g</name>
</gene>
<protein>
    <submittedName>
        <fullName evidence="2">ZYBA0S13-01222g1_1</fullName>
    </submittedName>
</protein>
<feature type="region of interest" description="Disordered" evidence="1">
    <location>
        <begin position="1"/>
        <end position="132"/>
    </location>
</feature>
<proteinExistence type="predicted"/>
<name>A0A8J2X551_ZYGB2</name>